<sequence length="526" mass="58757">MANDHLSLVNIALIGGGLYCKEVLEMTTVNFLQDQVNSRIVAVADPDGKAPGMVLAGRRGLSTVADYRELYQPDYQVHLFILLNPDPDLLRQILDTKPDHLRVLAHQPFELFWKAFKSRERLLQQRTREIKTILNGIQDLILVITPDQEIVDANEAFLRQMGYEKNEVVGKKCFEVYHQTNQSCYGAQSGCPLRTVIRNRKAAQTIRTRTGPDGKTHYMEVSIHPLWEKSGKISRFLEISHDFTERKLQEEENRRRLEQMVDERTHELQETHAKLLHKDKMASLGKLSASVVHEINNPIAGILNLILLMKRILSEESGDSGGPGRESFNRYLTLMEAETRRISRIVANLLTFSRQSKMEAAVLDINGLIEKTLTINENMLKIHHVQVRADLHPALPPVVGSADQLQQVFMNMVSNAAEAMEGQGGGVLTVKTWFGGGDSVHIDFADTGVGISPEHSDKLFEPFYTTKKKGKGVGLGLSVVYGIIKAHNGNVTVDSEPGNGATFMIQLPLSPESKRDEAPDIGWSAS</sequence>
<comment type="catalytic activity">
    <reaction evidence="1">
        <text>ATP + protein L-histidine = ADP + protein N-phospho-L-histidine.</text>
        <dbReference type="EC" id="2.7.13.3"/>
    </reaction>
</comment>
<dbReference type="InterPro" id="IPR004358">
    <property type="entry name" value="Sig_transdc_His_kin-like_C"/>
</dbReference>
<evidence type="ECO:0000256" key="2">
    <source>
        <dbReference type="ARBA" id="ARBA00012438"/>
    </source>
</evidence>
<evidence type="ECO:0000256" key="5">
    <source>
        <dbReference type="ARBA" id="ARBA00022741"/>
    </source>
</evidence>
<proteinExistence type="predicted"/>
<dbReference type="Gene3D" id="1.10.287.130">
    <property type="match status" value="1"/>
</dbReference>
<dbReference type="KEGG" id="dwd:DSCW_60990"/>
<dbReference type="AlphaFoldDB" id="A0A5K7Z9H5"/>
<keyword evidence="5" id="KW-0547">Nucleotide-binding</keyword>
<dbReference type="InterPro" id="IPR013656">
    <property type="entry name" value="PAS_4"/>
</dbReference>
<dbReference type="InterPro" id="IPR003661">
    <property type="entry name" value="HisK_dim/P_dom"/>
</dbReference>
<evidence type="ECO:0000256" key="6">
    <source>
        <dbReference type="ARBA" id="ARBA00022777"/>
    </source>
</evidence>
<dbReference type="SUPFAM" id="SSF55785">
    <property type="entry name" value="PYP-like sensor domain (PAS domain)"/>
    <property type="match status" value="1"/>
</dbReference>
<dbReference type="EMBL" id="AP021875">
    <property type="protein sequence ID" value="BBO78682.1"/>
    <property type="molecule type" value="Genomic_DNA"/>
</dbReference>
<protein>
    <recommendedName>
        <fullName evidence="2">histidine kinase</fullName>
        <ecNumber evidence="2">2.7.13.3</ecNumber>
    </recommendedName>
</protein>
<dbReference type="SMART" id="SM00387">
    <property type="entry name" value="HATPase_c"/>
    <property type="match status" value="1"/>
</dbReference>
<evidence type="ECO:0000256" key="3">
    <source>
        <dbReference type="ARBA" id="ARBA00022553"/>
    </source>
</evidence>
<evidence type="ECO:0000259" key="9">
    <source>
        <dbReference type="PROSITE" id="PS50109"/>
    </source>
</evidence>
<evidence type="ECO:0000256" key="4">
    <source>
        <dbReference type="ARBA" id="ARBA00022679"/>
    </source>
</evidence>
<gene>
    <name evidence="12" type="ORF">DSCW_60990</name>
</gene>
<dbReference type="SUPFAM" id="SSF55874">
    <property type="entry name" value="ATPase domain of HSP90 chaperone/DNA topoisomerase II/histidine kinase"/>
    <property type="match status" value="1"/>
</dbReference>
<dbReference type="InterPro" id="IPR035965">
    <property type="entry name" value="PAS-like_dom_sf"/>
</dbReference>
<evidence type="ECO:0000313" key="13">
    <source>
        <dbReference type="Proteomes" id="UP000427769"/>
    </source>
</evidence>
<organism evidence="12 13">
    <name type="scientific">Desulfosarcina widdelii</name>
    <dbReference type="NCBI Taxonomy" id="947919"/>
    <lineage>
        <taxon>Bacteria</taxon>
        <taxon>Pseudomonadati</taxon>
        <taxon>Thermodesulfobacteriota</taxon>
        <taxon>Desulfobacteria</taxon>
        <taxon>Desulfobacterales</taxon>
        <taxon>Desulfosarcinaceae</taxon>
        <taxon>Desulfosarcina</taxon>
    </lineage>
</organism>
<dbReference type="Gene3D" id="3.30.565.10">
    <property type="entry name" value="Histidine kinase-like ATPase, C-terminal domain"/>
    <property type="match status" value="1"/>
</dbReference>
<dbReference type="CDD" id="cd00130">
    <property type="entry name" value="PAS"/>
    <property type="match status" value="1"/>
</dbReference>
<dbReference type="GO" id="GO:0005524">
    <property type="term" value="F:ATP binding"/>
    <property type="evidence" value="ECO:0007669"/>
    <property type="project" value="UniProtKB-KW"/>
</dbReference>
<dbReference type="PRINTS" id="PR00344">
    <property type="entry name" value="BCTRLSENSOR"/>
</dbReference>
<dbReference type="PROSITE" id="PS50112">
    <property type="entry name" value="PAS"/>
    <property type="match status" value="1"/>
</dbReference>
<dbReference type="GO" id="GO:0000155">
    <property type="term" value="F:phosphorelay sensor kinase activity"/>
    <property type="evidence" value="ECO:0007669"/>
    <property type="project" value="InterPro"/>
</dbReference>
<dbReference type="InterPro" id="IPR003594">
    <property type="entry name" value="HATPase_dom"/>
</dbReference>
<evidence type="ECO:0000313" key="12">
    <source>
        <dbReference type="EMBL" id="BBO78682.1"/>
    </source>
</evidence>
<feature type="domain" description="PAS" evidence="10">
    <location>
        <begin position="126"/>
        <end position="200"/>
    </location>
</feature>
<keyword evidence="3" id="KW-0597">Phosphoprotein</keyword>
<feature type="domain" description="PAC" evidence="11">
    <location>
        <begin position="202"/>
        <end position="255"/>
    </location>
</feature>
<dbReference type="Pfam" id="PF08448">
    <property type="entry name" value="PAS_4"/>
    <property type="match status" value="1"/>
</dbReference>
<evidence type="ECO:0000256" key="1">
    <source>
        <dbReference type="ARBA" id="ARBA00000085"/>
    </source>
</evidence>
<dbReference type="Pfam" id="PF00512">
    <property type="entry name" value="HisKA"/>
    <property type="match status" value="1"/>
</dbReference>
<evidence type="ECO:0000256" key="7">
    <source>
        <dbReference type="ARBA" id="ARBA00022840"/>
    </source>
</evidence>
<dbReference type="PROSITE" id="PS50113">
    <property type="entry name" value="PAC"/>
    <property type="match status" value="1"/>
</dbReference>
<keyword evidence="7" id="KW-0067">ATP-binding</keyword>
<dbReference type="SUPFAM" id="SSF47384">
    <property type="entry name" value="Homodimeric domain of signal transducing histidine kinase"/>
    <property type="match status" value="1"/>
</dbReference>
<keyword evidence="4" id="KW-0808">Transferase</keyword>
<dbReference type="InterPro" id="IPR000014">
    <property type="entry name" value="PAS"/>
</dbReference>
<dbReference type="PANTHER" id="PTHR43065:SF46">
    <property type="entry name" value="C4-DICARBOXYLATE TRANSPORT SENSOR PROTEIN DCTB"/>
    <property type="match status" value="1"/>
</dbReference>
<dbReference type="InterPro" id="IPR000700">
    <property type="entry name" value="PAS-assoc_C"/>
</dbReference>
<reference evidence="12 13" key="1">
    <citation type="submission" date="2019-11" db="EMBL/GenBank/DDBJ databases">
        <title>Comparative genomics of hydrocarbon-degrading Desulfosarcina strains.</title>
        <authorList>
            <person name="Watanabe M."/>
            <person name="Kojima H."/>
            <person name="Fukui M."/>
        </authorList>
    </citation>
    <scope>NUCLEOTIDE SEQUENCE [LARGE SCALE GENOMIC DNA]</scope>
    <source>
        <strain evidence="12 13">PP31</strain>
    </source>
</reference>
<evidence type="ECO:0000259" key="10">
    <source>
        <dbReference type="PROSITE" id="PS50112"/>
    </source>
</evidence>
<dbReference type="InterPro" id="IPR036097">
    <property type="entry name" value="HisK_dim/P_sf"/>
</dbReference>
<keyword evidence="13" id="KW-1185">Reference proteome</keyword>
<dbReference type="OrthoDB" id="9805967at2"/>
<dbReference type="CDD" id="cd00082">
    <property type="entry name" value="HisKA"/>
    <property type="match status" value="1"/>
</dbReference>
<name>A0A5K7Z9H5_9BACT</name>
<dbReference type="Pfam" id="PF02518">
    <property type="entry name" value="HATPase_c"/>
    <property type="match status" value="1"/>
</dbReference>
<dbReference type="SMART" id="SM00091">
    <property type="entry name" value="PAS"/>
    <property type="match status" value="1"/>
</dbReference>
<dbReference type="InterPro" id="IPR036890">
    <property type="entry name" value="HATPase_C_sf"/>
</dbReference>
<dbReference type="SMART" id="SM00388">
    <property type="entry name" value="HisKA"/>
    <property type="match status" value="1"/>
</dbReference>
<dbReference type="InterPro" id="IPR005467">
    <property type="entry name" value="His_kinase_dom"/>
</dbReference>
<keyword evidence="6" id="KW-0418">Kinase</keyword>
<evidence type="ECO:0000259" key="11">
    <source>
        <dbReference type="PROSITE" id="PS50113"/>
    </source>
</evidence>
<dbReference type="RefSeq" id="WP_155307293.1">
    <property type="nucleotide sequence ID" value="NZ_AP021875.1"/>
</dbReference>
<dbReference type="NCBIfam" id="TIGR00229">
    <property type="entry name" value="sensory_box"/>
    <property type="match status" value="1"/>
</dbReference>
<dbReference type="Gene3D" id="3.30.450.20">
    <property type="entry name" value="PAS domain"/>
    <property type="match status" value="1"/>
</dbReference>
<evidence type="ECO:0000256" key="8">
    <source>
        <dbReference type="ARBA" id="ARBA00023012"/>
    </source>
</evidence>
<feature type="domain" description="Histidine kinase" evidence="9">
    <location>
        <begin position="290"/>
        <end position="511"/>
    </location>
</feature>
<dbReference type="Proteomes" id="UP000427769">
    <property type="component" value="Chromosome"/>
</dbReference>
<dbReference type="PROSITE" id="PS50109">
    <property type="entry name" value="HIS_KIN"/>
    <property type="match status" value="1"/>
</dbReference>
<accession>A0A5K7Z9H5</accession>
<dbReference type="PANTHER" id="PTHR43065">
    <property type="entry name" value="SENSOR HISTIDINE KINASE"/>
    <property type="match status" value="1"/>
</dbReference>
<dbReference type="EC" id="2.7.13.3" evidence="2"/>
<keyword evidence="8" id="KW-0902">Two-component regulatory system</keyword>